<dbReference type="EMBL" id="CAMXCT030006738">
    <property type="protein sequence ID" value="CAL4806559.1"/>
    <property type="molecule type" value="Genomic_DNA"/>
</dbReference>
<name>A0A9P1GQY1_9DINO</name>
<accession>A0A9P1GQY1</accession>
<gene>
    <name evidence="1" type="ORF">C1SCF055_LOCUS43761</name>
</gene>
<dbReference type="EMBL" id="CAMXCT020006738">
    <property type="protein sequence ID" value="CAL1172622.1"/>
    <property type="molecule type" value="Genomic_DNA"/>
</dbReference>
<dbReference type="OrthoDB" id="191389at2759"/>
<dbReference type="EMBL" id="CAMXCT010006738">
    <property type="protein sequence ID" value="CAI4019247.1"/>
    <property type="molecule type" value="Genomic_DNA"/>
</dbReference>
<comment type="caution">
    <text evidence="1">The sequence shown here is derived from an EMBL/GenBank/DDBJ whole genome shotgun (WGS) entry which is preliminary data.</text>
</comment>
<evidence type="ECO:0000313" key="3">
    <source>
        <dbReference type="Proteomes" id="UP001152797"/>
    </source>
</evidence>
<proteinExistence type="predicted"/>
<dbReference type="Proteomes" id="UP001152797">
    <property type="component" value="Unassembled WGS sequence"/>
</dbReference>
<evidence type="ECO:0000313" key="1">
    <source>
        <dbReference type="EMBL" id="CAI4019247.1"/>
    </source>
</evidence>
<protein>
    <submittedName>
        <fullName evidence="2">SH3 domain-containing protein</fullName>
    </submittedName>
</protein>
<reference evidence="2 3" key="2">
    <citation type="submission" date="2024-05" db="EMBL/GenBank/DDBJ databases">
        <authorList>
            <person name="Chen Y."/>
            <person name="Shah S."/>
            <person name="Dougan E. K."/>
            <person name="Thang M."/>
            <person name="Chan C."/>
        </authorList>
    </citation>
    <scope>NUCLEOTIDE SEQUENCE [LARGE SCALE GENOMIC DNA]</scope>
</reference>
<keyword evidence="3" id="KW-1185">Reference proteome</keyword>
<sequence length="413" mass="45798">MPRWGDDGYMLYQADQSGNWAHIMEPKSTFYAMTLDTWETFAAIRYRTPRGFLSEEEPELLGAGMPAHAFVPVDMQGLDGNAALGGLVSEHRIQHDLKVFKLLESKGLLPKVAQARDAYARVLRSATRVREGIMELTAEQWHSIYPYHNRRLYIHPCPRLVQALNPASSLETRLLQSSSQKVTSRAGGFLSAGGVLVIDNLLTPEAMMQLRDFAELSTVWYRERPNFLGAGLSTGFSPQLLAQVAEELKILLADVLCDLPLTNVWAFKFGDQGTDLLADQAAVNVHFWLSPDGIEQNESTGGITIYDATTDVEPLPLEGHSTGSMLEELVRQRDGNNISIPSLQNRAVVFDSARIHAEKSSIRKSEGNRFEHQISVSLLFGLKGLYCTQRRSAKVTFEDEVTKLASEGSTSNG</sequence>
<evidence type="ECO:0000313" key="2">
    <source>
        <dbReference type="EMBL" id="CAL4806559.1"/>
    </source>
</evidence>
<organism evidence="1">
    <name type="scientific">Cladocopium goreaui</name>
    <dbReference type="NCBI Taxonomy" id="2562237"/>
    <lineage>
        <taxon>Eukaryota</taxon>
        <taxon>Sar</taxon>
        <taxon>Alveolata</taxon>
        <taxon>Dinophyceae</taxon>
        <taxon>Suessiales</taxon>
        <taxon>Symbiodiniaceae</taxon>
        <taxon>Cladocopium</taxon>
    </lineage>
</organism>
<dbReference type="AlphaFoldDB" id="A0A9P1GQY1"/>
<reference evidence="1" key="1">
    <citation type="submission" date="2022-10" db="EMBL/GenBank/DDBJ databases">
        <authorList>
            <person name="Chen Y."/>
            <person name="Dougan E. K."/>
            <person name="Chan C."/>
            <person name="Rhodes N."/>
            <person name="Thang M."/>
        </authorList>
    </citation>
    <scope>NUCLEOTIDE SEQUENCE</scope>
</reference>